<reference evidence="3" key="1">
    <citation type="journal article" date="2019" name="Int. J. Syst. Evol. Microbiol.">
        <title>The Global Catalogue of Microorganisms (GCM) 10K type strain sequencing project: providing services to taxonomists for standard genome sequencing and annotation.</title>
        <authorList>
            <consortium name="The Broad Institute Genomics Platform"/>
            <consortium name="The Broad Institute Genome Sequencing Center for Infectious Disease"/>
            <person name="Wu L."/>
            <person name="Ma J."/>
        </authorList>
    </citation>
    <scope>NUCLEOTIDE SEQUENCE [LARGE SCALE GENOMIC DNA]</scope>
    <source>
        <strain evidence="3">NBRC 111756</strain>
    </source>
</reference>
<proteinExistence type="predicted"/>
<dbReference type="InterPro" id="IPR000160">
    <property type="entry name" value="GGDEF_dom"/>
</dbReference>
<dbReference type="PANTHER" id="PTHR46663">
    <property type="entry name" value="DIGUANYLATE CYCLASE DGCT-RELATED"/>
    <property type="match status" value="1"/>
</dbReference>
<sequence length="268" mass="29451">MSSVVIDIESVLRAAGVYEQELGPLAIRHVDTLGADQDQFWGDEGIFETEGVQTQVVSFRRNWWQLGVVPRARGALAAGLRVKALSYGLLLAMVALSLQLVRIFHRAEERATRDPLTALPNRRLLLERARQLVSLSNRSGLGFGLCYVDLNGFKPVNDKLGHHAGDAVLLEVAKRLLGALRQSDTVARTGGDEFVILLPLMQGADEARQVIRKLAQALEPPISYRGHQIDIGASFGCALYPTDAENLEALMAVADTRMYEMKAYSKQA</sequence>
<dbReference type="EC" id="2.7.7.65" evidence="2"/>
<name>A0ABW1ZVX3_9GAMM</name>
<accession>A0ABW1ZVX3</accession>
<dbReference type="InterPro" id="IPR043128">
    <property type="entry name" value="Rev_trsase/Diguanyl_cyclase"/>
</dbReference>
<dbReference type="InterPro" id="IPR052163">
    <property type="entry name" value="DGC-Regulatory_Protein"/>
</dbReference>
<dbReference type="SMART" id="SM00267">
    <property type="entry name" value="GGDEF"/>
    <property type="match status" value="1"/>
</dbReference>
<keyword evidence="3" id="KW-1185">Reference proteome</keyword>
<feature type="domain" description="GGDEF" evidence="1">
    <location>
        <begin position="141"/>
        <end position="268"/>
    </location>
</feature>
<keyword evidence="2" id="KW-0808">Transferase</keyword>
<dbReference type="NCBIfam" id="TIGR00254">
    <property type="entry name" value="GGDEF"/>
    <property type="match status" value="1"/>
</dbReference>
<evidence type="ECO:0000313" key="3">
    <source>
        <dbReference type="Proteomes" id="UP001596422"/>
    </source>
</evidence>
<comment type="caution">
    <text evidence="2">The sequence shown here is derived from an EMBL/GenBank/DDBJ whole genome shotgun (WGS) entry which is preliminary data.</text>
</comment>
<dbReference type="PROSITE" id="PS50887">
    <property type="entry name" value="GGDEF"/>
    <property type="match status" value="1"/>
</dbReference>
<dbReference type="GO" id="GO:0052621">
    <property type="term" value="F:diguanylate cyclase activity"/>
    <property type="evidence" value="ECO:0007669"/>
    <property type="project" value="UniProtKB-EC"/>
</dbReference>
<evidence type="ECO:0000259" key="1">
    <source>
        <dbReference type="PROSITE" id="PS50887"/>
    </source>
</evidence>
<dbReference type="Pfam" id="PF00990">
    <property type="entry name" value="GGDEF"/>
    <property type="match status" value="1"/>
</dbReference>
<organism evidence="2 3">
    <name type="scientific">Marinobacterium aestuariivivens</name>
    <dbReference type="NCBI Taxonomy" id="1698799"/>
    <lineage>
        <taxon>Bacteria</taxon>
        <taxon>Pseudomonadati</taxon>
        <taxon>Pseudomonadota</taxon>
        <taxon>Gammaproteobacteria</taxon>
        <taxon>Oceanospirillales</taxon>
        <taxon>Oceanospirillaceae</taxon>
        <taxon>Marinobacterium</taxon>
    </lineage>
</organism>
<dbReference type="InterPro" id="IPR029787">
    <property type="entry name" value="Nucleotide_cyclase"/>
</dbReference>
<dbReference type="Proteomes" id="UP001596422">
    <property type="component" value="Unassembled WGS sequence"/>
</dbReference>
<protein>
    <submittedName>
        <fullName evidence="2">Diguanylate cyclase domain-containing protein</fullName>
        <ecNumber evidence="2">2.7.7.65</ecNumber>
    </submittedName>
</protein>
<dbReference type="PANTHER" id="PTHR46663:SF2">
    <property type="entry name" value="GGDEF DOMAIN-CONTAINING PROTEIN"/>
    <property type="match status" value="1"/>
</dbReference>
<dbReference type="EMBL" id="JBHSWE010000001">
    <property type="protein sequence ID" value="MFC6669329.1"/>
    <property type="molecule type" value="Genomic_DNA"/>
</dbReference>
<evidence type="ECO:0000313" key="2">
    <source>
        <dbReference type="EMBL" id="MFC6669329.1"/>
    </source>
</evidence>
<gene>
    <name evidence="2" type="ORF">ACFQDL_03860</name>
</gene>
<keyword evidence="2" id="KW-0548">Nucleotidyltransferase</keyword>
<dbReference type="CDD" id="cd01949">
    <property type="entry name" value="GGDEF"/>
    <property type="match status" value="1"/>
</dbReference>
<dbReference type="Gene3D" id="3.30.70.270">
    <property type="match status" value="1"/>
</dbReference>
<dbReference type="SUPFAM" id="SSF55073">
    <property type="entry name" value="Nucleotide cyclase"/>
    <property type="match status" value="1"/>
</dbReference>